<evidence type="ECO:0000256" key="1">
    <source>
        <dbReference type="ARBA" id="ARBA00008061"/>
    </source>
</evidence>
<dbReference type="InterPro" id="IPR013783">
    <property type="entry name" value="Ig-like_fold"/>
</dbReference>
<dbReference type="EC" id="3.2.1.-" evidence="3"/>
<evidence type="ECO:0000259" key="2">
    <source>
        <dbReference type="SMART" id="SM00642"/>
    </source>
</evidence>
<dbReference type="SMART" id="SM00642">
    <property type="entry name" value="Aamy"/>
    <property type="match status" value="1"/>
</dbReference>
<dbReference type="CDD" id="cd11326">
    <property type="entry name" value="AmyAc_Glg_debranch"/>
    <property type="match status" value="1"/>
</dbReference>
<dbReference type="PANTHER" id="PTHR43002">
    <property type="entry name" value="GLYCOGEN DEBRANCHING ENZYME"/>
    <property type="match status" value="1"/>
</dbReference>
<dbReference type="CDD" id="cd11234">
    <property type="entry name" value="E_set_GDE_N"/>
    <property type="match status" value="1"/>
</dbReference>
<organism evidence="3">
    <name type="scientific">uncultured bacterium contig00123</name>
    <dbReference type="NCBI Taxonomy" id="1181580"/>
    <lineage>
        <taxon>Bacteria</taxon>
        <taxon>environmental samples</taxon>
    </lineage>
</organism>
<keyword evidence="3" id="KW-0378">Hydrolase</keyword>
<comment type="similarity">
    <text evidence="1">Belongs to the glycosyl hydrolase 13 family.</text>
</comment>
<dbReference type="EMBL" id="JQ844175">
    <property type="protein sequence ID" value="AGS51878.1"/>
    <property type="molecule type" value="Genomic_DNA"/>
</dbReference>
<dbReference type="SUPFAM" id="SSF51011">
    <property type="entry name" value="Glycosyl hydrolase domain"/>
    <property type="match status" value="1"/>
</dbReference>
<dbReference type="InterPro" id="IPR004193">
    <property type="entry name" value="Glyco_hydro_13_N"/>
</dbReference>
<dbReference type="Gene3D" id="3.20.20.80">
    <property type="entry name" value="Glycosidases"/>
    <property type="match status" value="1"/>
</dbReference>
<dbReference type="Pfam" id="PF00128">
    <property type="entry name" value="Alpha-amylase"/>
    <property type="match status" value="1"/>
</dbReference>
<dbReference type="GO" id="GO:0005975">
    <property type="term" value="P:carbohydrate metabolic process"/>
    <property type="evidence" value="ECO:0007669"/>
    <property type="project" value="InterPro"/>
</dbReference>
<dbReference type="PROSITE" id="PS51257">
    <property type="entry name" value="PROKAR_LIPOPROTEIN"/>
    <property type="match status" value="1"/>
</dbReference>
<sequence>MAEDLKLRPGHVMPFGATVVQGGVNFSVYSCATSCKLALFHKSESEPYAVIPFSDEFRIGHVFAMTVLDLDCENTEYGYIFDDQNKILLDPYAKIISGRDTWGGSKKPYRSRILSDNFDWQGDRPLEIPLQDLIIYETHVRGLTAHSSSKAENPGTFAAVRKKIPYFKELGINCVEFLPIHEFDELENQRSNPITNKRLLNYWGYSTVGFFAPKAGFGQANELKTLIRDLHKNGIEIILDVVFNHTAESDGNGPCLSFRGIDNKTYYMLTPNGEYLNFSGCGNTLNCNNPVVRNMILDCLRYWASEYHIDGFRFDLASILGRDQDGAPLKSPPLLESIAFDPVLGKCKLIAEAWDAGGLYQVGSFPSWGRWSEWNGKYRDDMRRFLRGDSNFTWLAAQGMQGSRHIYDTLKRGNCASINFITCHDGFTMMDLFSYNAKMNLANGEGNRDGLNENYSKDFKDQKTRKKMIKNAMSILLLSHGVPMLLAGDEFGNSQNGNNNAYCQDNEISWLNWNDLEQNRDIFEYVSKLIALRKSHECLRSPAGAYSSTQNGYPPVSCHGINPWKAEFWGNMLGMLFCGDDDFVYIAINMHWESGAFRLPDLPIGFKWSMYLASENGAKYNGDGIIHVAPRSVVIMNTP</sequence>
<accession>A0A806KN22</accession>
<dbReference type="InterPro" id="IPR006047">
    <property type="entry name" value="GH13_cat_dom"/>
</dbReference>
<dbReference type="SUPFAM" id="SSF51445">
    <property type="entry name" value="(Trans)glycosidases"/>
    <property type="match status" value="1"/>
</dbReference>
<reference evidence="3" key="1">
    <citation type="submission" date="2012-03" db="EMBL/GenBank/DDBJ databases">
        <title>Functional metagenomics reveals considerable lignocellulase gene clusters in the gut microbiome of a wood-feeding higher termite.</title>
        <authorList>
            <person name="Liu N."/>
        </authorList>
    </citation>
    <scope>NUCLEOTIDE SEQUENCE</scope>
</reference>
<dbReference type="GO" id="GO:0004553">
    <property type="term" value="F:hydrolase activity, hydrolyzing O-glycosyl compounds"/>
    <property type="evidence" value="ECO:0007669"/>
    <property type="project" value="InterPro"/>
</dbReference>
<dbReference type="Pfam" id="PF02922">
    <property type="entry name" value="CBM_48"/>
    <property type="match status" value="1"/>
</dbReference>
<protein>
    <submittedName>
        <fullName evidence="3">Glycogen debranching enzyme</fullName>
        <ecNumber evidence="3">3.2.1.-</ecNumber>
    </submittedName>
</protein>
<dbReference type="SUPFAM" id="SSF81296">
    <property type="entry name" value="E set domains"/>
    <property type="match status" value="1"/>
</dbReference>
<evidence type="ECO:0000313" key="3">
    <source>
        <dbReference type="EMBL" id="AGS51878.1"/>
    </source>
</evidence>
<name>A0A806KN22_9BACT</name>
<keyword evidence="3" id="KW-0326">Glycosidase</keyword>
<dbReference type="Gene3D" id="2.60.40.10">
    <property type="entry name" value="Immunoglobulins"/>
    <property type="match status" value="1"/>
</dbReference>
<dbReference type="InterPro" id="IPR017853">
    <property type="entry name" value="GH"/>
</dbReference>
<dbReference type="AlphaFoldDB" id="A0A806KN22"/>
<proteinExistence type="inferred from homology"/>
<dbReference type="InterPro" id="IPR014756">
    <property type="entry name" value="Ig_E-set"/>
</dbReference>
<feature type="domain" description="Glycosyl hydrolase family 13 catalytic" evidence="2">
    <location>
        <begin position="112"/>
        <end position="533"/>
    </location>
</feature>